<organism evidence="1 2">
    <name type="scientific">Acrobeloides nanus</name>
    <dbReference type="NCBI Taxonomy" id="290746"/>
    <lineage>
        <taxon>Eukaryota</taxon>
        <taxon>Metazoa</taxon>
        <taxon>Ecdysozoa</taxon>
        <taxon>Nematoda</taxon>
        <taxon>Chromadorea</taxon>
        <taxon>Rhabditida</taxon>
        <taxon>Tylenchina</taxon>
        <taxon>Cephalobomorpha</taxon>
        <taxon>Cephaloboidea</taxon>
        <taxon>Cephalobidae</taxon>
        <taxon>Acrobeloides</taxon>
    </lineage>
</organism>
<name>A0A914CJX9_9BILA</name>
<dbReference type="AlphaFoldDB" id="A0A914CJX9"/>
<keyword evidence="1" id="KW-1185">Reference proteome</keyword>
<evidence type="ECO:0000313" key="1">
    <source>
        <dbReference type="Proteomes" id="UP000887540"/>
    </source>
</evidence>
<dbReference type="WBParaSite" id="ACRNAN_scaffold11635.g18044.t1">
    <property type="protein sequence ID" value="ACRNAN_scaffold11635.g18044.t1"/>
    <property type="gene ID" value="ACRNAN_scaffold11635.g18044"/>
</dbReference>
<accession>A0A914CJX9</accession>
<protein>
    <submittedName>
        <fullName evidence="2">Protein quiver</fullName>
    </submittedName>
</protein>
<evidence type="ECO:0000313" key="2">
    <source>
        <dbReference type="WBParaSite" id="ACRNAN_scaffold11635.g18044.t1"/>
    </source>
</evidence>
<proteinExistence type="predicted"/>
<sequence>MIEVFNSLLMNCTAARTLYCMTCVPSITDTTQLDKFRVRQNLKEPKCESMEPVECLPQEDTCVTITMQIAPKRFWIGSGCDQRVNYVIPAEKDGCWDLTTLSTNRYPGFVEERRAIQRVCLCGTQFCNSNGSIFGYGQIKLFLPFFTILYLHVGV</sequence>
<reference evidence="2" key="1">
    <citation type="submission" date="2022-11" db="UniProtKB">
        <authorList>
            <consortium name="WormBaseParasite"/>
        </authorList>
    </citation>
    <scope>IDENTIFICATION</scope>
</reference>
<dbReference type="Proteomes" id="UP000887540">
    <property type="component" value="Unplaced"/>
</dbReference>